<organism evidence="1">
    <name type="scientific">marine sediment metagenome</name>
    <dbReference type="NCBI Taxonomy" id="412755"/>
    <lineage>
        <taxon>unclassified sequences</taxon>
        <taxon>metagenomes</taxon>
        <taxon>ecological metagenomes</taxon>
    </lineage>
</organism>
<comment type="caution">
    <text evidence="1">The sequence shown here is derived from an EMBL/GenBank/DDBJ whole genome shotgun (WGS) entry which is preliminary data.</text>
</comment>
<sequence>MSKLIKALTLGMFLAFVGALVRSAIIEGGVVIEGVRQNVLADVYGAAALGTGAILAAVTDTGSQQVITTGINPLDRGRRITATAGGTGGDIGAIQVVIAGLGAKGEVITETLPAFTVDTPGTVAGVKAFKTVTQVDLPAHDGTAATTAIGFGDVIGIGHRLARNTVISAFLGSTIEGTAPAIVFDATDLEKNTVDLNSALNDTPVIIELVQT</sequence>
<reference evidence="1" key="1">
    <citation type="journal article" date="2015" name="Nature">
        <title>Complex archaea that bridge the gap between prokaryotes and eukaryotes.</title>
        <authorList>
            <person name="Spang A."/>
            <person name="Saw J.H."/>
            <person name="Jorgensen S.L."/>
            <person name="Zaremba-Niedzwiedzka K."/>
            <person name="Martijn J."/>
            <person name="Lind A.E."/>
            <person name="van Eijk R."/>
            <person name="Schleper C."/>
            <person name="Guy L."/>
            <person name="Ettema T.J."/>
        </authorList>
    </citation>
    <scope>NUCLEOTIDE SEQUENCE</scope>
</reference>
<protein>
    <submittedName>
        <fullName evidence="1">Uncharacterized protein</fullName>
    </submittedName>
</protein>
<gene>
    <name evidence="1" type="ORF">LCGC14_1349620</name>
</gene>
<accession>A0A0F9MS47</accession>
<proteinExistence type="predicted"/>
<dbReference type="EMBL" id="LAZR01008329">
    <property type="protein sequence ID" value="KKM79470.1"/>
    <property type="molecule type" value="Genomic_DNA"/>
</dbReference>
<name>A0A0F9MS47_9ZZZZ</name>
<dbReference type="AlphaFoldDB" id="A0A0F9MS47"/>
<evidence type="ECO:0000313" key="1">
    <source>
        <dbReference type="EMBL" id="KKM79470.1"/>
    </source>
</evidence>